<evidence type="ECO:0000313" key="2">
    <source>
        <dbReference type="Proteomes" id="UP000195386"/>
    </source>
</evidence>
<organism evidence="1 2">
    <name type="scientific">Bacteroides clarus</name>
    <dbReference type="NCBI Taxonomy" id="626929"/>
    <lineage>
        <taxon>Bacteria</taxon>
        <taxon>Pseudomonadati</taxon>
        <taxon>Bacteroidota</taxon>
        <taxon>Bacteroidia</taxon>
        <taxon>Bacteroidales</taxon>
        <taxon>Bacteroidaceae</taxon>
        <taxon>Bacteroides</taxon>
    </lineage>
</organism>
<sequence>MGEDIRENEMQNGIPTNLRGLDAEGKSVVIPTKDLASLLMSPYKVVSGIIHIPANKCLKIGSFSLDKLGYGFSTINLSVHEYNHGGWGYRQASYLFNVANESADNTLLGTLYGCKTGFSTSYIKQLRSTFDNDGIFRNLYLDFNMECFVSMDAKVIDWVNIEVSDELNIGTAKNILHGTIQYLNQ</sequence>
<dbReference type="Proteomes" id="UP000195386">
    <property type="component" value="Unassembled WGS sequence"/>
</dbReference>
<accession>A0A1Y3YU87</accession>
<dbReference type="EMBL" id="NFII01000005">
    <property type="protein sequence ID" value="OUO01414.1"/>
    <property type="molecule type" value="Genomic_DNA"/>
</dbReference>
<reference evidence="2" key="1">
    <citation type="submission" date="2017-04" db="EMBL/GenBank/DDBJ databases">
        <title>Function of individual gut microbiota members based on whole genome sequencing of pure cultures obtained from chicken caecum.</title>
        <authorList>
            <person name="Medvecky M."/>
            <person name="Cejkova D."/>
            <person name="Polansky O."/>
            <person name="Karasova D."/>
            <person name="Kubasova T."/>
            <person name="Cizek A."/>
            <person name="Rychlik I."/>
        </authorList>
    </citation>
    <scope>NUCLEOTIDE SEQUENCE [LARGE SCALE GENOMIC DNA]</scope>
    <source>
        <strain evidence="2">An43</strain>
    </source>
</reference>
<comment type="caution">
    <text evidence="1">The sequence shown here is derived from an EMBL/GenBank/DDBJ whole genome shotgun (WGS) entry which is preliminary data.</text>
</comment>
<gene>
    <name evidence="1" type="ORF">B5F97_07090</name>
</gene>
<evidence type="ECO:0000313" key="1">
    <source>
        <dbReference type="EMBL" id="OUO01414.1"/>
    </source>
</evidence>
<dbReference type="AlphaFoldDB" id="A0A1Y3YU87"/>
<protein>
    <submittedName>
        <fullName evidence="1">Uncharacterized protein</fullName>
    </submittedName>
</protein>
<proteinExistence type="predicted"/>
<name>A0A1Y3YU87_9BACE</name>
<dbReference type="RefSeq" id="WP_087425883.1">
    <property type="nucleotide sequence ID" value="NZ_NFII01000005.1"/>
</dbReference>